<dbReference type="SUPFAM" id="SSF53474">
    <property type="entry name" value="alpha/beta-Hydrolases"/>
    <property type="match status" value="1"/>
</dbReference>
<sequence>MNSIETIRGQGLPVFIDGLIPKLFAPAHLESMPEQVKRAKEIGYGTSPEGAMRTLEAMRARPDRRRVLEEARIPLLLAAGEHDQIIPADKTFTAQGPDVKRHTLKDSGHMSMMEAPEQLSAVIRDFVQGV</sequence>
<organism evidence="1 2">
    <name type="scientific">Paenibacillus gyeongsangnamensis</name>
    <dbReference type="NCBI Taxonomy" id="3388067"/>
    <lineage>
        <taxon>Bacteria</taxon>
        <taxon>Bacillati</taxon>
        <taxon>Bacillota</taxon>
        <taxon>Bacilli</taxon>
        <taxon>Bacillales</taxon>
        <taxon>Paenibacillaceae</taxon>
        <taxon>Paenibacillus</taxon>
    </lineage>
</organism>
<dbReference type="Proteomes" id="UP001527882">
    <property type="component" value="Unassembled WGS sequence"/>
</dbReference>
<gene>
    <name evidence="1" type="ORF">O9H85_10205</name>
</gene>
<dbReference type="Gene3D" id="3.40.50.1820">
    <property type="entry name" value="alpha/beta hydrolase"/>
    <property type="match status" value="1"/>
</dbReference>
<evidence type="ECO:0000313" key="1">
    <source>
        <dbReference type="EMBL" id="MCZ8512780.1"/>
    </source>
</evidence>
<name>A0ABT4Q7C7_9BACL</name>
<dbReference type="RefSeq" id="WP_269881229.1">
    <property type="nucleotide sequence ID" value="NZ_JAQAGZ010000005.1"/>
</dbReference>
<comment type="caution">
    <text evidence="1">The sequence shown here is derived from an EMBL/GenBank/DDBJ whole genome shotgun (WGS) entry which is preliminary data.</text>
</comment>
<dbReference type="InterPro" id="IPR029058">
    <property type="entry name" value="AB_hydrolase_fold"/>
</dbReference>
<evidence type="ECO:0000313" key="2">
    <source>
        <dbReference type="Proteomes" id="UP001527882"/>
    </source>
</evidence>
<keyword evidence="2" id="KW-1185">Reference proteome</keyword>
<accession>A0ABT4Q7C7</accession>
<reference evidence="1 2" key="1">
    <citation type="submission" date="2022-12" db="EMBL/GenBank/DDBJ databases">
        <title>Draft genome sequence of Paenibacillus sp. dW9.</title>
        <authorList>
            <person name="Choi E.-W."/>
            <person name="Kim D.-U."/>
        </authorList>
    </citation>
    <scope>NUCLEOTIDE SEQUENCE [LARGE SCALE GENOMIC DNA]</scope>
    <source>
        <strain evidence="2">dW9</strain>
    </source>
</reference>
<protein>
    <recommendedName>
        <fullName evidence="3">AB hydrolase-1 domain-containing protein</fullName>
    </recommendedName>
</protein>
<proteinExistence type="predicted"/>
<dbReference type="EMBL" id="JAQAGZ010000005">
    <property type="protein sequence ID" value="MCZ8512780.1"/>
    <property type="molecule type" value="Genomic_DNA"/>
</dbReference>
<evidence type="ECO:0008006" key="3">
    <source>
        <dbReference type="Google" id="ProtNLM"/>
    </source>
</evidence>